<dbReference type="AlphaFoldDB" id="A0A084WLM7"/>
<sequence length="129" mass="14374">MFGEQFSEITSCLNSVQAHAGVRLRTNGTLLGGITQPPIKSIESWQRPKRTLFPRSTCPSLAQGIILNPRRNEVRIVAQAAGVHEFDHLQAGRDRPTPFINSDESEFVNPLIPDFAHRPSCQHHQPEAV</sequence>
<reference evidence="1 3" key="1">
    <citation type="journal article" date="2014" name="BMC Genomics">
        <title>Genome sequence of Anopheles sinensis provides insight into genetics basis of mosquito competence for malaria parasites.</title>
        <authorList>
            <person name="Zhou D."/>
            <person name="Zhang D."/>
            <person name="Ding G."/>
            <person name="Shi L."/>
            <person name="Hou Q."/>
            <person name="Ye Y."/>
            <person name="Xu Y."/>
            <person name="Zhou H."/>
            <person name="Xiong C."/>
            <person name="Li S."/>
            <person name="Yu J."/>
            <person name="Hong S."/>
            <person name="Yu X."/>
            <person name="Zou P."/>
            <person name="Chen C."/>
            <person name="Chang X."/>
            <person name="Wang W."/>
            <person name="Lv Y."/>
            <person name="Sun Y."/>
            <person name="Ma L."/>
            <person name="Shen B."/>
            <person name="Zhu C."/>
        </authorList>
    </citation>
    <scope>NUCLEOTIDE SEQUENCE [LARGE SCALE GENOMIC DNA]</scope>
</reference>
<gene>
    <name evidence="1" type="ORF">ZHAS_00019182</name>
</gene>
<evidence type="ECO:0000313" key="2">
    <source>
        <dbReference type="EnsemblMetazoa" id="ASIC019182-PA"/>
    </source>
</evidence>
<reference evidence="2" key="2">
    <citation type="submission" date="2020-05" db="UniProtKB">
        <authorList>
            <consortium name="EnsemblMetazoa"/>
        </authorList>
    </citation>
    <scope>IDENTIFICATION</scope>
</reference>
<organism evidence="1">
    <name type="scientific">Anopheles sinensis</name>
    <name type="common">Mosquito</name>
    <dbReference type="NCBI Taxonomy" id="74873"/>
    <lineage>
        <taxon>Eukaryota</taxon>
        <taxon>Metazoa</taxon>
        <taxon>Ecdysozoa</taxon>
        <taxon>Arthropoda</taxon>
        <taxon>Hexapoda</taxon>
        <taxon>Insecta</taxon>
        <taxon>Pterygota</taxon>
        <taxon>Neoptera</taxon>
        <taxon>Endopterygota</taxon>
        <taxon>Diptera</taxon>
        <taxon>Nematocera</taxon>
        <taxon>Culicoidea</taxon>
        <taxon>Culicidae</taxon>
        <taxon>Anophelinae</taxon>
        <taxon>Anopheles</taxon>
    </lineage>
</organism>
<proteinExistence type="predicted"/>
<dbReference type="EnsemblMetazoa" id="ASIC019182-RA">
    <property type="protein sequence ID" value="ASIC019182-PA"/>
    <property type="gene ID" value="ASIC019182"/>
</dbReference>
<evidence type="ECO:0000313" key="1">
    <source>
        <dbReference type="EMBL" id="KFB51121.1"/>
    </source>
</evidence>
<dbReference type="VEuPathDB" id="VectorBase:ASIC019182"/>
<dbReference type="Proteomes" id="UP000030765">
    <property type="component" value="Unassembled WGS sequence"/>
</dbReference>
<evidence type="ECO:0000313" key="3">
    <source>
        <dbReference type="Proteomes" id="UP000030765"/>
    </source>
</evidence>
<accession>A0A084WLM7</accession>
<name>A0A084WLM7_ANOSI</name>
<protein>
    <submittedName>
        <fullName evidence="1 2">Peptide chain release factor 3</fullName>
    </submittedName>
</protein>
<keyword evidence="3" id="KW-1185">Reference proteome</keyword>
<dbReference type="EMBL" id="ATLV01024255">
    <property type="status" value="NOT_ANNOTATED_CDS"/>
    <property type="molecule type" value="Genomic_DNA"/>
</dbReference>
<dbReference type="EMBL" id="KE525350">
    <property type="protein sequence ID" value="KFB51121.1"/>
    <property type="molecule type" value="Genomic_DNA"/>
</dbReference>